<gene>
    <name evidence="1" type="ORF">AQUCO_01700452v1</name>
</gene>
<dbReference type="AlphaFoldDB" id="A0A2G5DMZ3"/>
<reference evidence="1 2" key="1">
    <citation type="submission" date="2017-09" db="EMBL/GenBank/DDBJ databases">
        <title>WGS assembly of Aquilegia coerulea Goldsmith.</title>
        <authorList>
            <person name="Hodges S."/>
            <person name="Kramer E."/>
            <person name="Nordborg M."/>
            <person name="Tomkins J."/>
            <person name="Borevitz J."/>
            <person name="Derieg N."/>
            <person name="Yan J."/>
            <person name="Mihaltcheva S."/>
            <person name="Hayes R.D."/>
            <person name="Rokhsar D."/>
        </authorList>
    </citation>
    <scope>NUCLEOTIDE SEQUENCE [LARGE SCALE GENOMIC DNA]</scope>
    <source>
        <strain evidence="2">cv. Goldsmith</strain>
    </source>
</reference>
<evidence type="ECO:0000313" key="2">
    <source>
        <dbReference type="Proteomes" id="UP000230069"/>
    </source>
</evidence>
<accession>A0A2G5DMZ3</accession>
<organism evidence="1 2">
    <name type="scientific">Aquilegia coerulea</name>
    <name type="common">Rocky mountain columbine</name>
    <dbReference type="NCBI Taxonomy" id="218851"/>
    <lineage>
        <taxon>Eukaryota</taxon>
        <taxon>Viridiplantae</taxon>
        <taxon>Streptophyta</taxon>
        <taxon>Embryophyta</taxon>
        <taxon>Tracheophyta</taxon>
        <taxon>Spermatophyta</taxon>
        <taxon>Magnoliopsida</taxon>
        <taxon>Ranunculales</taxon>
        <taxon>Ranunculaceae</taxon>
        <taxon>Thalictroideae</taxon>
        <taxon>Aquilegia</taxon>
    </lineage>
</organism>
<dbReference type="EMBL" id="KZ305034">
    <property type="protein sequence ID" value="PIA44882.1"/>
    <property type="molecule type" value="Genomic_DNA"/>
</dbReference>
<sequence>MSVTLSVIGGSIDDIDIYKIMVHPILLNGDSEACNECMNMMLHPNLASHHVASTYQLWLMEEEERSSGQLV</sequence>
<name>A0A2G5DMZ3_AQUCA</name>
<proteinExistence type="predicted"/>
<evidence type="ECO:0000313" key="1">
    <source>
        <dbReference type="EMBL" id="PIA44882.1"/>
    </source>
</evidence>
<keyword evidence="2" id="KW-1185">Reference proteome</keyword>
<dbReference type="InParanoid" id="A0A2G5DMZ3"/>
<protein>
    <submittedName>
        <fullName evidence="1">Uncharacterized protein</fullName>
    </submittedName>
</protein>
<dbReference type="Proteomes" id="UP000230069">
    <property type="component" value="Unassembled WGS sequence"/>
</dbReference>